<protein>
    <recommendedName>
        <fullName evidence="4">Porin family protein</fullName>
    </recommendedName>
</protein>
<evidence type="ECO:0000256" key="1">
    <source>
        <dbReference type="SAM" id="SignalP"/>
    </source>
</evidence>
<name>A0A6I6GF80_9BACT</name>
<evidence type="ECO:0000313" key="2">
    <source>
        <dbReference type="EMBL" id="QGW27055.1"/>
    </source>
</evidence>
<gene>
    <name evidence="2" type="ORF">GLV81_02095</name>
</gene>
<accession>A0A6I6GF80</accession>
<proteinExistence type="predicted"/>
<organism evidence="2 3">
    <name type="scientific">Phnomibacter ginsenosidimutans</name>
    <dbReference type="NCBI Taxonomy" id="2676868"/>
    <lineage>
        <taxon>Bacteria</taxon>
        <taxon>Pseudomonadati</taxon>
        <taxon>Bacteroidota</taxon>
        <taxon>Chitinophagia</taxon>
        <taxon>Chitinophagales</taxon>
        <taxon>Chitinophagaceae</taxon>
        <taxon>Phnomibacter</taxon>
    </lineage>
</organism>
<keyword evidence="1" id="KW-0732">Signal</keyword>
<evidence type="ECO:0000313" key="3">
    <source>
        <dbReference type="Proteomes" id="UP000426027"/>
    </source>
</evidence>
<reference evidence="2 3" key="1">
    <citation type="submission" date="2019-11" db="EMBL/GenBank/DDBJ databases">
        <authorList>
            <person name="Im W.T."/>
        </authorList>
    </citation>
    <scope>NUCLEOTIDE SEQUENCE [LARGE SCALE GENOMIC DNA]</scope>
    <source>
        <strain evidence="2 3">SB-02</strain>
    </source>
</reference>
<dbReference type="Proteomes" id="UP000426027">
    <property type="component" value="Chromosome"/>
</dbReference>
<feature type="signal peptide" evidence="1">
    <location>
        <begin position="1"/>
        <end position="29"/>
    </location>
</feature>
<dbReference type="EMBL" id="CP046566">
    <property type="protein sequence ID" value="QGW27055.1"/>
    <property type="molecule type" value="Genomic_DNA"/>
</dbReference>
<keyword evidence="3" id="KW-1185">Reference proteome</keyword>
<evidence type="ECO:0008006" key="4">
    <source>
        <dbReference type="Google" id="ProtNLM"/>
    </source>
</evidence>
<dbReference type="AlphaFoldDB" id="A0A6I6GF80"/>
<feature type="chain" id="PRO_5026020749" description="Porin family protein" evidence="1">
    <location>
        <begin position="30"/>
        <end position="194"/>
    </location>
</feature>
<dbReference type="KEGG" id="fls:GLV81_02095"/>
<dbReference type="RefSeq" id="WP_157476419.1">
    <property type="nucleotide sequence ID" value="NZ_CP046566.1"/>
</dbReference>
<sequence length="194" mass="21385">MNLFQTIAVYSISIITCSMCCSNSSLAQAQPIDSTSRHWQAGAELDVLPYATGGYFAAGWVGKKQLRLRSLYAVVNKPSFLLPDGFAAYKIQSAAVLVDYFRKPNWQGFWVGAGLVYWNNELRTDANQSTGQFNLWLANGSMGYHWRLGKRFYISPWAGMSMRIAGAKAVAAGPLSYKPPFLNPELSVKGGIIL</sequence>